<dbReference type="RefSeq" id="WP_353423171.1">
    <property type="nucleotide sequence ID" value="NZ_CP117826.1"/>
</dbReference>
<proteinExistence type="predicted"/>
<gene>
    <name evidence="1" type="ORF">PUP29_09610</name>
</gene>
<dbReference type="AlphaFoldDB" id="A0AAU8A6T5"/>
<evidence type="ECO:0000313" key="1">
    <source>
        <dbReference type="EMBL" id="XCC61781.1"/>
    </source>
</evidence>
<sequence>MLPFLCVVYGAGKDVGQFRTGDERADGAGAGGCSAEKICSSVRNTLTHRGWNMNM</sequence>
<protein>
    <submittedName>
        <fullName evidence="1">Uncharacterized protein</fullName>
    </submittedName>
</protein>
<name>A0AAU8A6T5_9FIRM</name>
<dbReference type="EMBL" id="CP117826">
    <property type="protein sequence ID" value="XCC61781.1"/>
    <property type="molecule type" value="Genomic_DNA"/>
</dbReference>
<reference evidence="1" key="1">
    <citation type="submission" date="2023-02" db="EMBL/GenBank/DDBJ databases">
        <title>Gut commensal Christensenella minuta modulates host metabolism via a new class of secondary bile acids.</title>
        <authorList>
            <person name="Liu C."/>
        </authorList>
    </citation>
    <scope>NUCLEOTIDE SEQUENCE</scope>
    <source>
        <strain evidence="1">CA70</strain>
    </source>
</reference>
<organism evidence="1">
    <name type="scientific">Christensenella massiliensis</name>
    <dbReference type="NCBI Taxonomy" id="1805714"/>
    <lineage>
        <taxon>Bacteria</taxon>
        <taxon>Bacillati</taxon>
        <taxon>Bacillota</taxon>
        <taxon>Clostridia</taxon>
        <taxon>Christensenellales</taxon>
        <taxon>Christensenellaceae</taxon>
        <taxon>Christensenella</taxon>
    </lineage>
</organism>
<accession>A0AAU8A6T5</accession>